<comment type="caution">
    <text evidence="2">The sequence shown here is derived from an EMBL/GenBank/DDBJ whole genome shotgun (WGS) entry which is preliminary data.</text>
</comment>
<reference evidence="2" key="1">
    <citation type="journal article" date="2014" name="Front. Microbiol.">
        <title>High frequency of phylogenetically diverse reductive dehalogenase-homologous genes in deep subseafloor sedimentary metagenomes.</title>
        <authorList>
            <person name="Kawai M."/>
            <person name="Futagami T."/>
            <person name="Toyoda A."/>
            <person name="Takaki Y."/>
            <person name="Nishi S."/>
            <person name="Hori S."/>
            <person name="Arai W."/>
            <person name="Tsubouchi T."/>
            <person name="Morono Y."/>
            <person name="Uchiyama I."/>
            <person name="Ito T."/>
            <person name="Fujiyama A."/>
            <person name="Inagaki F."/>
            <person name="Takami H."/>
        </authorList>
    </citation>
    <scope>NUCLEOTIDE SEQUENCE</scope>
    <source>
        <strain evidence="2">Expedition CK06-06</strain>
    </source>
</reference>
<feature type="domain" description="POU-specific" evidence="1">
    <location>
        <begin position="100"/>
        <end position="128"/>
    </location>
</feature>
<gene>
    <name evidence="2" type="ORF">S01H4_07983</name>
</gene>
<dbReference type="GO" id="GO:0003700">
    <property type="term" value="F:DNA-binding transcription factor activity"/>
    <property type="evidence" value="ECO:0007669"/>
    <property type="project" value="InterPro"/>
</dbReference>
<dbReference type="PROSITE" id="PS51179">
    <property type="entry name" value="POU_3"/>
    <property type="match status" value="1"/>
</dbReference>
<protein>
    <recommendedName>
        <fullName evidence="1">POU-specific domain-containing protein</fullName>
    </recommendedName>
</protein>
<organism evidence="2">
    <name type="scientific">marine sediment metagenome</name>
    <dbReference type="NCBI Taxonomy" id="412755"/>
    <lineage>
        <taxon>unclassified sequences</taxon>
        <taxon>metagenomes</taxon>
        <taxon>ecological metagenomes</taxon>
    </lineage>
</organism>
<feature type="non-terminal residue" evidence="2">
    <location>
        <position position="128"/>
    </location>
</feature>
<proteinExistence type="predicted"/>
<evidence type="ECO:0000259" key="1">
    <source>
        <dbReference type="PROSITE" id="PS51179"/>
    </source>
</evidence>
<evidence type="ECO:0000313" key="2">
    <source>
        <dbReference type="EMBL" id="GAG66076.1"/>
    </source>
</evidence>
<name>X1B269_9ZZZZ</name>
<accession>X1B269</accession>
<sequence length="128" mass="15511">MKTNWLWDSRLGESEVRKILKDTNNPKFDIYAEKLFSRVSSPKIAFSIIDKLTFCKKWPTIKKRMRKDRWLKDRVIFWQTIFEQTYEGLKGRGIKLREPQEVKISPERMKLAQQIRNIRMKLGYTQED</sequence>
<dbReference type="InterPro" id="IPR000327">
    <property type="entry name" value="POU_dom"/>
</dbReference>
<dbReference type="AlphaFoldDB" id="X1B269"/>
<dbReference type="EMBL" id="BART01002679">
    <property type="protein sequence ID" value="GAG66076.1"/>
    <property type="molecule type" value="Genomic_DNA"/>
</dbReference>